<sequence>MMDMVNLTENAINILKCRKQKYDDKLQQRKIEFEAMKEDIDEMTNYFVNIYNILGNNNKVDIVYNLVKRMMNHLYDEKPLHNVTKDLTSPAL</sequence>
<protein>
    <submittedName>
        <fullName evidence="1">Uncharacterized protein</fullName>
    </submittedName>
</protein>
<gene>
    <name evidence="1" type="ORF">C1645_835551</name>
</gene>
<dbReference type="AlphaFoldDB" id="A0A397SBT8"/>
<dbReference type="EMBL" id="QKYT01000678">
    <property type="protein sequence ID" value="RIA82319.1"/>
    <property type="molecule type" value="Genomic_DNA"/>
</dbReference>
<organism evidence="1 2">
    <name type="scientific">Glomus cerebriforme</name>
    <dbReference type="NCBI Taxonomy" id="658196"/>
    <lineage>
        <taxon>Eukaryota</taxon>
        <taxon>Fungi</taxon>
        <taxon>Fungi incertae sedis</taxon>
        <taxon>Mucoromycota</taxon>
        <taxon>Glomeromycotina</taxon>
        <taxon>Glomeromycetes</taxon>
        <taxon>Glomerales</taxon>
        <taxon>Glomeraceae</taxon>
        <taxon>Glomus</taxon>
    </lineage>
</organism>
<name>A0A397SBT8_9GLOM</name>
<dbReference type="Proteomes" id="UP000265703">
    <property type="component" value="Unassembled WGS sequence"/>
</dbReference>
<proteinExistence type="predicted"/>
<reference evidence="1 2" key="1">
    <citation type="submission" date="2018-06" db="EMBL/GenBank/DDBJ databases">
        <title>Comparative genomics reveals the genomic features of Rhizophagus irregularis, R. cerebriforme, R. diaphanum and Gigaspora rosea, and their symbiotic lifestyle signature.</title>
        <authorList>
            <person name="Morin E."/>
            <person name="San Clemente H."/>
            <person name="Chen E.C.H."/>
            <person name="De La Providencia I."/>
            <person name="Hainaut M."/>
            <person name="Kuo A."/>
            <person name="Kohler A."/>
            <person name="Murat C."/>
            <person name="Tang N."/>
            <person name="Roy S."/>
            <person name="Loubradou J."/>
            <person name="Henrissat B."/>
            <person name="Grigoriev I.V."/>
            <person name="Corradi N."/>
            <person name="Roux C."/>
            <person name="Martin F.M."/>
        </authorList>
    </citation>
    <scope>NUCLEOTIDE SEQUENCE [LARGE SCALE GENOMIC DNA]</scope>
    <source>
        <strain evidence="1 2">DAOM 227022</strain>
    </source>
</reference>
<dbReference type="STRING" id="658196.A0A397SBT8"/>
<evidence type="ECO:0000313" key="2">
    <source>
        <dbReference type="Proteomes" id="UP000265703"/>
    </source>
</evidence>
<evidence type="ECO:0000313" key="1">
    <source>
        <dbReference type="EMBL" id="RIA82319.1"/>
    </source>
</evidence>
<comment type="caution">
    <text evidence="1">The sequence shown here is derived from an EMBL/GenBank/DDBJ whole genome shotgun (WGS) entry which is preliminary data.</text>
</comment>
<keyword evidence="2" id="KW-1185">Reference proteome</keyword>
<accession>A0A397SBT8</accession>